<dbReference type="Gene3D" id="3.30.390.100">
    <property type="match status" value="1"/>
</dbReference>
<accession>A0A375I2K7</accession>
<dbReference type="SUPFAM" id="SSF159713">
    <property type="entry name" value="Dhaf3308-like"/>
    <property type="match status" value="1"/>
</dbReference>
<sequence>MAGAWQIYEDLLAEIPEDVTVHAVNVGAQWTRVLNSAGGAGMAWTMNVKSRPDSFEGVLLEGLALRTAADLIHSWNLAEASIGQAAINSWYARPDSAAEKGFVATGEGTTWQQVFDPYARAVEGKRVAVIGHFGFARDALDRAGEFYCLERHPQPGDYPDTACEYILPECDYVFISGSSFVNKTAPRLLELSRDAHTVLVGPSTPLHPMLFDYGADTVTGFVATDPQLLDRALGGVNMKAMFRAGHRVHQDRPAA</sequence>
<dbReference type="Proteomes" id="UP000265962">
    <property type="component" value="Unassembled WGS sequence"/>
</dbReference>
<dbReference type="EMBL" id="OMOH01000002">
    <property type="protein sequence ID" value="SPF67462.1"/>
    <property type="molecule type" value="Genomic_DNA"/>
</dbReference>
<organism evidence="3 4">
    <name type="scientific">Propionibacterium ruminifibrarum</name>
    <dbReference type="NCBI Taxonomy" id="1962131"/>
    <lineage>
        <taxon>Bacteria</taxon>
        <taxon>Bacillati</taxon>
        <taxon>Actinomycetota</taxon>
        <taxon>Actinomycetes</taxon>
        <taxon>Propionibacteriales</taxon>
        <taxon>Propionibacteriaceae</taxon>
        <taxon>Propionibacterium</taxon>
    </lineage>
</organism>
<feature type="domain" description="Putative heavy-metal chelation" evidence="1">
    <location>
        <begin position="115"/>
        <end position="247"/>
    </location>
</feature>
<name>A0A375I2K7_9ACTN</name>
<reference evidence="4" key="1">
    <citation type="submission" date="2018-02" db="EMBL/GenBank/DDBJ databases">
        <authorList>
            <person name="Hornung B."/>
        </authorList>
    </citation>
    <scope>NUCLEOTIDE SEQUENCE [LARGE SCALE GENOMIC DNA]</scope>
</reference>
<evidence type="ECO:0000259" key="1">
    <source>
        <dbReference type="Pfam" id="PF04016"/>
    </source>
</evidence>
<dbReference type="Pfam" id="PF13938">
    <property type="entry name" value="DUF4213"/>
    <property type="match status" value="1"/>
</dbReference>
<dbReference type="OrthoDB" id="9806942at2"/>
<feature type="domain" description="DUF4213" evidence="2">
    <location>
        <begin position="8"/>
        <end position="91"/>
    </location>
</feature>
<dbReference type="InterPro" id="IPR025251">
    <property type="entry name" value="DUF4213"/>
</dbReference>
<dbReference type="AlphaFoldDB" id="A0A375I2K7"/>
<protein>
    <submittedName>
        <fullName evidence="3">Heavy-metal chelation domain</fullName>
    </submittedName>
</protein>
<dbReference type="Gene3D" id="3.40.50.11590">
    <property type="match status" value="1"/>
</dbReference>
<evidence type="ECO:0000313" key="4">
    <source>
        <dbReference type="Proteomes" id="UP000265962"/>
    </source>
</evidence>
<dbReference type="RefSeq" id="WP_119714967.1">
    <property type="nucleotide sequence ID" value="NZ_OMOH01000002.1"/>
</dbReference>
<evidence type="ECO:0000259" key="2">
    <source>
        <dbReference type="Pfam" id="PF13938"/>
    </source>
</evidence>
<proteinExistence type="predicted"/>
<evidence type="ECO:0000313" key="3">
    <source>
        <dbReference type="EMBL" id="SPF67462.1"/>
    </source>
</evidence>
<dbReference type="InterPro" id="IPR007161">
    <property type="entry name" value="DUF364"/>
</dbReference>
<gene>
    <name evidence="3" type="ORF">PROPJV5_0416</name>
</gene>
<keyword evidence="4" id="KW-1185">Reference proteome</keyword>
<dbReference type="Pfam" id="PF04016">
    <property type="entry name" value="DUF364"/>
    <property type="match status" value="1"/>
</dbReference>